<feature type="compositionally biased region" description="Low complexity" evidence="1">
    <location>
        <begin position="585"/>
        <end position="595"/>
    </location>
</feature>
<dbReference type="EMBL" id="KV454406">
    <property type="protein sequence ID" value="ODQ68057.1"/>
    <property type="molecule type" value="Genomic_DNA"/>
</dbReference>
<evidence type="ECO:0000313" key="2">
    <source>
        <dbReference type="EMBL" id="ODQ68057.1"/>
    </source>
</evidence>
<sequence>MVVIKSSFRPTKEGPIMIASASSKPLSENFLSKISLQKKRNRYTYVYPKPSNGTMSSINRRLSMKRQGRYNLNKHHYREKFNDSVVKFQNSRIGNTLLRNKRKSSDSNKVTTRWFHRNRSRSSPTRFVLFDRLIRKGKDQTTKIKTTVSVTRNNTLLSRSSSLRGSLYQSASLMRSYTGCSRGEALNRTRSTLRKERIQNEQKADFLVPLKSWRKNFTQRNTLSRMTSMHRHRERTLSDLSASKAPSVLVSRSSNKSKQPYIKRFDLFKLRPQMREMIIKRSPSKKTKSTNRSRPSDNKFICGSLVPPLPNLSNNDEQGLRQADFSQEFISDSSPGRPVRRSVNTSDVSSSFNSRTQKEIAQLFNGFDYDYRERIERKLKKIEHNQEEILSRKPMTHLQNQPSLAYTADSDNLEIILDPNYKIDQGSSIALTGKFMNIPQTPDSVHGSRSMGCTSSRDNRSSYYSNSPLSTAPIETRDFSSDRLMNRDFENFKGPNRMKSVRGISTKNLARSNTIRTQRDIDEALSFANTWADYLKRAIALRVSLRQEIRDWEMSEESKYYDKNFDRSSITSDSGHSLDEHPFSDSESSVDSISVSLKTPNQEDLSLGPDTSLNTLEFQENSVYHVTQELAKININTYNQHGLIKDAAMKRSRRHFSTNDSRLDSKPAKSEVPLRISNSLSNSRIDYNQLRTNFPLLLSDVNTSIYNDSLLEKKVTKELQPKEQTEIDEKLAGDSLLLDMYRDLEQTKQESTKLLNLIETNKSNASPGHSNLKHTHKPSQPSINSDCSSLESLPLVDPHKDLPLLPNELIISSKDETIKLVTKPEHNNILLLRSQTVQLSTRDIQRGSLNRKRRTIASARRVVSARLDESKNEFSQWKEDSKFALANNDTESEIPALNRERSRLENSDHAFQTTEWRNRLGSIRRPPHKEDNIADIRMGIRNSRAIPETSCFE</sequence>
<organism evidence="2 3">
    <name type="scientific">Nadsonia fulvescens var. elongata DSM 6958</name>
    <dbReference type="NCBI Taxonomy" id="857566"/>
    <lineage>
        <taxon>Eukaryota</taxon>
        <taxon>Fungi</taxon>
        <taxon>Dikarya</taxon>
        <taxon>Ascomycota</taxon>
        <taxon>Saccharomycotina</taxon>
        <taxon>Dipodascomycetes</taxon>
        <taxon>Dipodascales</taxon>
        <taxon>Dipodascales incertae sedis</taxon>
        <taxon>Nadsonia</taxon>
    </lineage>
</organism>
<feature type="region of interest" description="Disordered" evidence="1">
    <location>
        <begin position="571"/>
        <end position="595"/>
    </location>
</feature>
<feature type="region of interest" description="Disordered" evidence="1">
    <location>
        <begin position="761"/>
        <end position="789"/>
    </location>
</feature>
<protein>
    <submittedName>
        <fullName evidence="2">Uncharacterized protein</fullName>
    </submittedName>
</protein>
<keyword evidence="3" id="KW-1185">Reference proteome</keyword>
<reference evidence="2 3" key="1">
    <citation type="journal article" date="2016" name="Proc. Natl. Acad. Sci. U.S.A.">
        <title>Comparative genomics of biotechnologically important yeasts.</title>
        <authorList>
            <person name="Riley R."/>
            <person name="Haridas S."/>
            <person name="Wolfe K.H."/>
            <person name="Lopes M.R."/>
            <person name="Hittinger C.T."/>
            <person name="Goeker M."/>
            <person name="Salamov A.A."/>
            <person name="Wisecaver J.H."/>
            <person name="Long T.M."/>
            <person name="Calvey C.H."/>
            <person name="Aerts A.L."/>
            <person name="Barry K.W."/>
            <person name="Choi C."/>
            <person name="Clum A."/>
            <person name="Coughlan A.Y."/>
            <person name="Deshpande S."/>
            <person name="Douglass A.P."/>
            <person name="Hanson S.J."/>
            <person name="Klenk H.-P."/>
            <person name="LaButti K.M."/>
            <person name="Lapidus A."/>
            <person name="Lindquist E.A."/>
            <person name="Lipzen A.M."/>
            <person name="Meier-Kolthoff J.P."/>
            <person name="Ohm R.A."/>
            <person name="Otillar R.P."/>
            <person name="Pangilinan J.L."/>
            <person name="Peng Y."/>
            <person name="Rokas A."/>
            <person name="Rosa C.A."/>
            <person name="Scheuner C."/>
            <person name="Sibirny A.A."/>
            <person name="Slot J.C."/>
            <person name="Stielow J.B."/>
            <person name="Sun H."/>
            <person name="Kurtzman C.P."/>
            <person name="Blackwell M."/>
            <person name="Grigoriev I.V."/>
            <person name="Jeffries T.W."/>
        </authorList>
    </citation>
    <scope>NUCLEOTIDE SEQUENCE [LARGE SCALE GENOMIC DNA]</scope>
    <source>
        <strain evidence="2 3">DSM 6958</strain>
    </source>
</reference>
<feature type="region of interest" description="Disordered" evidence="1">
    <location>
        <begin position="440"/>
        <end position="469"/>
    </location>
</feature>
<gene>
    <name evidence="2" type="ORF">NADFUDRAFT_68382</name>
</gene>
<feature type="region of interest" description="Disordered" evidence="1">
    <location>
        <begin position="329"/>
        <end position="350"/>
    </location>
</feature>
<dbReference type="AlphaFoldDB" id="A0A1E3PTA7"/>
<feature type="compositionally biased region" description="Basic residues" evidence="1">
    <location>
        <begin position="282"/>
        <end position="291"/>
    </location>
</feature>
<dbReference type="Proteomes" id="UP000095009">
    <property type="component" value="Unassembled WGS sequence"/>
</dbReference>
<feature type="region of interest" description="Disordered" evidence="1">
    <location>
        <begin position="278"/>
        <end position="317"/>
    </location>
</feature>
<dbReference type="OrthoDB" id="4090872at2759"/>
<proteinExistence type="predicted"/>
<name>A0A1E3PTA7_9ASCO</name>
<evidence type="ECO:0000256" key="1">
    <source>
        <dbReference type="SAM" id="MobiDB-lite"/>
    </source>
</evidence>
<evidence type="ECO:0000313" key="3">
    <source>
        <dbReference type="Proteomes" id="UP000095009"/>
    </source>
</evidence>
<accession>A0A1E3PTA7</accession>
<feature type="compositionally biased region" description="Polar residues" evidence="1">
    <location>
        <begin position="778"/>
        <end position="789"/>
    </location>
</feature>